<dbReference type="SMART" id="SM00822">
    <property type="entry name" value="PKS_KR"/>
    <property type="match status" value="1"/>
</dbReference>
<protein>
    <submittedName>
        <fullName evidence="4">Oxidoreductase</fullName>
    </submittedName>
</protein>
<proteinExistence type="inferred from homology"/>
<keyword evidence="2" id="KW-0560">Oxidoreductase</keyword>
<accession>A0A0N1FI46</accession>
<dbReference type="SUPFAM" id="SSF51735">
    <property type="entry name" value="NAD(P)-binding Rossmann-fold domains"/>
    <property type="match status" value="1"/>
</dbReference>
<dbReference type="RefSeq" id="WP_054209232.1">
    <property type="nucleotide sequence ID" value="NZ_LGSZ01000039.1"/>
</dbReference>
<dbReference type="EMBL" id="LGSZ01000039">
    <property type="protein sequence ID" value="KPH80777.1"/>
    <property type="molecule type" value="Genomic_DNA"/>
</dbReference>
<dbReference type="CDD" id="cd05233">
    <property type="entry name" value="SDR_c"/>
    <property type="match status" value="1"/>
</dbReference>
<comment type="caution">
    <text evidence="4">The sequence shown here is derived from an EMBL/GenBank/DDBJ whole genome shotgun (WGS) entry which is preliminary data.</text>
</comment>
<dbReference type="OrthoDB" id="9803333at2"/>
<dbReference type="Pfam" id="PF13561">
    <property type="entry name" value="adh_short_C2"/>
    <property type="match status" value="1"/>
</dbReference>
<dbReference type="InterPro" id="IPR057326">
    <property type="entry name" value="KR_dom"/>
</dbReference>
<evidence type="ECO:0000259" key="3">
    <source>
        <dbReference type="SMART" id="SM00822"/>
    </source>
</evidence>
<dbReference type="InterPro" id="IPR002347">
    <property type="entry name" value="SDR_fam"/>
</dbReference>
<comment type="similarity">
    <text evidence="1">Belongs to the short-chain dehydrogenases/reductases (SDR) family.</text>
</comment>
<dbReference type="PANTHER" id="PTHR43477">
    <property type="entry name" value="DIHYDROANTICAPSIN 7-DEHYDROGENASE"/>
    <property type="match status" value="1"/>
</dbReference>
<dbReference type="PATRIC" id="fig|1526658.3.peg.4992"/>
<gene>
    <name evidence="4" type="ORF">AE618_11645</name>
</gene>
<name>A0A0N1FI46_9HYPH</name>
<dbReference type="Proteomes" id="UP000037822">
    <property type="component" value="Unassembled WGS sequence"/>
</dbReference>
<dbReference type="PANTHER" id="PTHR43477:SF1">
    <property type="entry name" value="DIHYDROANTICAPSIN 7-DEHYDROGENASE"/>
    <property type="match status" value="1"/>
</dbReference>
<reference evidence="4 5" key="1">
    <citation type="submission" date="2015-07" db="EMBL/GenBank/DDBJ databases">
        <title>Whole genome sequencing of Bosea vaviloviae isolated from cave pool.</title>
        <authorList>
            <person name="Tan N.E.H."/>
            <person name="Lee Y.P."/>
            <person name="Gan H.M."/>
            <person name="Barton H."/>
            <person name="Savka M.A."/>
        </authorList>
    </citation>
    <scope>NUCLEOTIDE SEQUENCE [LARGE SCALE GENOMIC DNA]</scope>
    <source>
        <strain evidence="4 5">SD260</strain>
    </source>
</reference>
<evidence type="ECO:0000256" key="2">
    <source>
        <dbReference type="ARBA" id="ARBA00023002"/>
    </source>
</evidence>
<dbReference type="InterPro" id="IPR036291">
    <property type="entry name" value="NAD(P)-bd_dom_sf"/>
</dbReference>
<feature type="domain" description="Ketoreductase" evidence="3">
    <location>
        <begin position="7"/>
        <end position="180"/>
    </location>
</feature>
<dbReference type="AlphaFoldDB" id="A0A0N1FI46"/>
<keyword evidence="5" id="KW-1185">Reference proteome</keyword>
<evidence type="ECO:0000256" key="1">
    <source>
        <dbReference type="ARBA" id="ARBA00006484"/>
    </source>
</evidence>
<organism evidence="4 5">
    <name type="scientific">Bosea vaviloviae</name>
    <dbReference type="NCBI Taxonomy" id="1526658"/>
    <lineage>
        <taxon>Bacteria</taxon>
        <taxon>Pseudomonadati</taxon>
        <taxon>Pseudomonadota</taxon>
        <taxon>Alphaproteobacteria</taxon>
        <taxon>Hyphomicrobiales</taxon>
        <taxon>Boseaceae</taxon>
        <taxon>Bosea</taxon>
    </lineage>
</organism>
<evidence type="ECO:0000313" key="5">
    <source>
        <dbReference type="Proteomes" id="UP000037822"/>
    </source>
</evidence>
<dbReference type="FunFam" id="3.40.50.720:FF:000084">
    <property type="entry name" value="Short-chain dehydrogenase reductase"/>
    <property type="match status" value="1"/>
</dbReference>
<sequence length="248" mass="26249">MFLLKDKIAVVTGGSSGIGLATAERFAEQGAHVFIAGRRQAELDAAVAQIGENVTPVKADISKLDDLDRLYETVAKRGKIDVLFAGAAFVEKMMTPEATPEHFDQVFSTNARGTYFTVQKALPYLNDGASIILVAAAGKNKGFPGRSAYSATKAAIRSFARTWTSELKDRGIRTNVLSPGAVDTPMFADQFPSGEGAVEARKQIVAMTPLGRLAYPDEIACAALFLASDLSSYVAGIDLPVDGGLTAI</sequence>
<dbReference type="PRINTS" id="PR00081">
    <property type="entry name" value="GDHRDH"/>
</dbReference>
<dbReference type="InterPro" id="IPR051122">
    <property type="entry name" value="SDR_DHRS6-like"/>
</dbReference>
<dbReference type="Gene3D" id="3.40.50.720">
    <property type="entry name" value="NAD(P)-binding Rossmann-like Domain"/>
    <property type="match status" value="1"/>
</dbReference>
<dbReference type="GO" id="GO:0016491">
    <property type="term" value="F:oxidoreductase activity"/>
    <property type="evidence" value="ECO:0007669"/>
    <property type="project" value="UniProtKB-KW"/>
</dbReference>
<evidence type="ECO:0000313" key="4">
    <source>
        <dbReference type="EMBL" id="KPH80777.1"/>
    </source>
</evidence>